<organism evidence="2 3">
    <name type="scientific">Daphnia pulex</name>
    <name type="common">Water flea</name>
    <dbReference type="NCBI Taxonomy" id="6669"/>
    <lineage>
        <taxon>Eukaryota</taxon>
        <taxon>Metazoa</taxon>
        <taxon>Ecdysozoa</taxon>
        <taxon>Arthropoda</taxon>
        <taxon>Crustacea</taxon>
        <taxon>Branchiopoda</taxon>
        <taxon>Diplostraca</taxon>
        <taxon>Cladocera</taxon>
        <taxon>Anomopoda</taxon>
        <taxon>Daphniidae</taxon>
        <taxon>Daphnia</taxon>
    </lineage>
</organism>
<dbReference type="InParanoid" id="E9I104"/>
<evidence type="ECO:0000256" key="1">
    <source>
        <dbReference type="SAM" id="MobiDB-lite"/>
    </source>
</evidence>
<accession>E9I104</accession>
<sequence length="266" mass="30207">MSRHDETTPVLKVRHLKRLQEEKRISLPLPPGCRYTTTEPMELSGSEESDLEIEITFDKDHKFTKYIGDNFSDFDNDYTYELFKKELGGSQYITGDATDKCEDATVLKKTFALTAQRRKGTIVLLDVQAKIRKIPATIISDDEEHVEITTDPRYLPGVEDSMGFVIEPKEEPCDIEEELEEEVNDDEPVLELEEISDEDGDSEKENIATNQQTNQQTLIINLTISDDVHEDDMQSDTTELNPDVPSTVPLTNPTNDVAQTPQRPTK</sequence>
<evidence type="ECO:0000313" key="2">
    <source>
        <dbReference type="EMBL" id="EFX62326.1"/>
    </source>
</evidence>
<dbReference type="KEGG" id="dpx:DAPPUDRAFT_270610"/>
<reference evidence="2 3" key="1">
    <citation type="journal article" date="2011" name="Science">
        <title>The ecoresponsive genome of Daphnia pulex.</title>
        <authorList>
            <person name="Colbourne J.K."/>
            <person name="Pfrender M.E."/>
            <person name="Gilbert D."/>
            <person name="Thomas W.K."/>
            <person name="Tucker A."/>
            <person name="Oakley T.H."/>
            <person name="Tokishita S."/>
            <person name="Aerts A."/>
            <person name="Arnold G.J."/>
            <person name="Basu M.K."/>
            <person name="Bauer D.J."/>
            <person name="Caceres C.E."/>
            <person name="Carmel L."/>
            <person name="Casola C."/>
            <person name="Choi J.H."/>
            <person name="Detter J.C."/>
            <person name="Dong Q."/>
            <person name="Dusheyko S."/>
            <person name="Eads B.D."/>
            <person name="Frohlich T."/>
            <person name="Geiler-Samerotte K.A."/>
            <person name="Gerlach D."/>
            <person name="Hatcher P."/>
            <person name="Jogdeo S."/>
            <person name="Krijgsveld J."/>
            <person name="Kriventseva E.V."/>
            <person name="Kultz D."/>
            <person name="Laforsch C."/>
            <person name="Lindquist E."/>
            <person name="Lopez J."/>
            <person name="Manak J.R."/>
            <person name="Muller J."/>
            <person name="Pangilinan J."/>
            <person name="Patwardhan R.P."/>
            <person name="Pitluck S."/>
            <person name="Pritham E.J."/>
            <person name="Rechtsteiner A."/>
            <person name="Rho M."/>
            <person name="Rogozin I.B."/>
            <person name="Sakarya O."/>
            <person name="Salamov A."/>
            <person name="Schaack S."/>
            <person name="Shapiro H."/>
            <person name="Shiga Y."/>
            <person name="Skalitzky C."/>
            <person name="Smith Z."/>
            <person name="Souvorov A."/>
            <person name="Sung W."/>
            <person name="Tang Z."/>
            <person name="Tsuchiya D."/>
            <person name="Tu H."/>
            <person name="Vos H."/>
            <person name="Wang M."/>
            <person name="Wolf Y.I."/>
            <person name="Yamagata H."/>
            <person name="Yamada T."/>
            <person name="Ye Y."/>
            <person name="Shaw J.R."/>
            <person name="Andrews J."/>
            <person name="Crease T.J."/>
            <person name="Tang H."/>
            <person name="Lucas S.M."/>
            <person name="Robertson H.M."/>
            <person name="Bork P."/>
            <person name="Koonin E.V."/>
            <person name="Zdobnov E.M."/>
            <person name="Grigoriev I.V."/>
            <person name="Lynch M."/>
            <person name="Boore J.L."/>
        </authorList>
    </citation>
    <scope>NUCLEOTIDE SEQUENCE [LARGE SCALE GENOMIC DNA]</scope>
</reference>
<feature type="region of interest" description="Disordered" evidence="1">
    <location>
        <begin position="227"/>
        <end position="266"/>
    </location>
</feature>
<dbReference type="HOGENOM" id="CLU_1046819_0_0_1"/>
<name>E9I104_DAPPU</name>
<dbReference type="AlphaFoldDB" id="E9I104"/>
<feature type="compositionally biased region" description="Polar residues" evidence="1">
    <location>
        <begin position="248"/>
        <end position="266"/>
    </location>
</feature>
<protein>
    <submittedName>
        <fullName evidence="2">Uncharacterized protein</fullName>
    </submittedName>
</protein>
<gene>
    <name evidence="2" type="ORF">DAPPUDRAFT_270610</name>
</gene>
<keyword evidence="3" id="KW-1185">Reference proteome</keyword>
<dbReference type="Proteomes" id="UP000000305">
    <property type="component" value="Unassembled WGS sequence"/>
</dbReference>
<dbReference type="EMBL" id="GL733671">
    <property type="protein sequence ID" value="EFX62326.1"/>
    <property type="molecule type" value="Genomic_DNA"/>
</dbReference>
<dbReference type="PhylomeDB" id="E9I104"/>
<evidence type="ECO:0000313" key="3">
    <source>
        <dbReference type="Proteomes" id="UP000000305"/>
    </source>
</evidence>
<proteinExistence type="predicted"/>